<keyword evidence="2" id="KW-1185">Reference proteome</keyword>
<gene>
    <name evidence="1" type="ORF">V6N12_024749</name>
</gene>
<organism evidence="1 2">
    <name type="scientific">Hibiscus sabdariffa</name>
    <name type="common">roselle</name>
    <dbReference type="NCBI Taxonomy" id="183260"/>
    <lineage>
        <taxon>Eukaryota</taxon>
        <taxon>Viridiplantae</taxon>
        <taxon>Streptophyta</taxon>
        <taxon>Embryophyta</taxon>
        <taxon>Tracheophyta</taxon>
        <taxon>Spermatophyta</taxon>
        <taxon>Magnoliopsida</taxon>
        <taxon>eudicotyledons</taxon>
        <taxon>Gunneridae</taxon>
        <taxon>Pentapetalae</taxon>
        <taxon>rosids</taxon>
        <taxon>malvids</taxon>
        <taxon>Malvales</taxon>
        <taxon>Malvaceae</taxon>
        <taxon>Malvoideae</taxon>
        <taxon>Hibiscus</taxon>
    </lineage>
</organism>
<name>A0ABR2BFV3_9ROSI</name>
<dbReference type="Proteomes" id="UP001472677">
    <property type="component" value="Unassembled WGS sequence"/>
</dbReference>
<reference evidence="1 2" key="1">
    <citation type="journal article" date="2024" name="G3 (Bethesda)">
        <title>Genome assembly of Hibiscus sabdariffa L. provides insights into metabolisms of medicinal natural products.</title>
        <authorList>
            <person name="Kim T."/>
        </authorList>
    </citation>
    <scope>NUCLEOTIDE SEQUENCE [LARGE SCALE GENOMIC DNA]</scope>
    <source>
        <strain evidence="1">TK-2024</strain>
        <tissue evidence="1">Old leaves</tissue>
    </source>
</reference>
<sequence length="81" mass="8842">MVSGLKQARHVDVANTNKRISILGKSSALSGNTIVESTKSLLQLNWEVRLQRIGNVQNRVAYALAVASLLTSGNSRHHQCM</sequence>
<comment type="caution">
    <text evidence="1">The sequence shown here is derived from an EMBL/GenBank/DDBJ whole genome shotgun (WGS) entry which is preliminary data.</text>
</comment>
<evidence type="ECO:0000313" key="1">
    <source>
        <dbReference type="EMBL" id="KAK8505766.1"/>
    </source>
</evidence>
<protein>
    <recommendedName>
        <fullName evidence="3">RNase H type-1 domain-containing protein</fullName>
    </recommendedName>
</protein>
<accession>A0ABR2BFV3</accession>
<evidence type="ECO:0008006" key="3">
    <source>
        <dbReference type="Google" id="ProtNLM"/>
    </source>
</evidence>
<evidence type="ECO:0000313" key="2">
    <source>
        <dbReference type="Proteomes" id="UP001472677"/>
    </source>
</evidence>
<dbReference type="EMBL" id="JBBPBM010000124">
    <property type="protein sequence ID" value="KAK8505766.1"/>
    <property type="molecule type" value="Genomic_DNA"/>
</dbReference>
<proteinExistence type="predicted"/>